<dbReference type="EMBL" id="JADKGY010000020">
    <property type="protein sequence ID" value="MBK9983486.1"/>
    <property type="molecule type" value="Genomic_DNA"/>
</dbReference>
<accession>A0A9D7XQX4</accession>
<comment type="caution">
    <text evidence="1">The sequence shown here is derived from an EMBL/GenBank/DDBJ whole genome shotgun (WGS) entry which is preliminary data.</text>
</comment>
<dbReference type="Gene3D" id="3.40.50.2000">
    <property type="entry name" value="Glycogen Phosphorylase B"/>
    <property type="match status" value="1"/>
</dbReference>
<evidence type="ECO:0000313" key="2">
    <source>
        <dbReference type="Proteomes" id="UP000808337"/>
    </source>
</evidence>
<reference evidence="1 2" key="1">
    <citation type="submission" date="2020-10" db="EMBL/GenBank/DDBJ databases">
        <title>Connecting structure to function with the recovery of over 1000 high-quality activated sludge metagenome-assembled genomes encoding full-length rRNA genes using long-read sequencing.</title>
        <authorList>
            <person name="Singleton C.M."/>
            <person name="Petriglieri F."/>
            <person name="Kristensen J.M."/>
            <person name="Kirkegaard R.H."/>
            <person name="Michaelsen T.Y."/>
            <person name="Andersen M.H."/>
            <person name="Karst S.M."/>
            <person name="Dueholm M.S."/>
            <person name="Nielsen P.H."/>
            <person name="Albertsen M."/>
        </authorList>
    </citation>
    <scope>NUCLEOTIDE SEQUENCE [LARGE SCALE GENOMIC DNA]</scope>
    <source>
        <strain evidence="1">Ribe_18-Q3-R11-54_MAXAC.273</strain>
    </source>
</reference>
<evidence type="ECO:0008006" key="3">
    <source>
        <dbReference type="Google" id="ProtNLM"/>
    </source>
</evidence>
<dbReference type="AlphaFoldDB" id="A0A9D7XQX4"/>
<organism evidence="1 2">
    <name type="scientific">Candidatus Opimibacter skivensis</name>
    <dbReference type="NCBI Taxonomy" id="2982028"/>
    <lineage>
        <taxon>Bacteria</taxon>
        <taxon>Pseudomonadati</taxon>
        <taxon>Bacteroidota</taxon>
        <taxon>Saprospiria</taxon>
        <taxon>Saprospirales</taxon>
        <taxon>Saprospiraceae</taxon>
        <taxon>Candidatus Opimibacter</taxon>
    </lineage>
</organism>
<sequence>MNTFPFSILIGEGGPVYLMNLIWQGNTAIRKHKITHIYSSFRPFTDHFAAYILKKMNPHIYWIADFRDLMYDPYFNKIYFKKIHNRFFRNIFYTADLVTTISEGLAEKLRAYNSNVITLKNGISKFPEQFLPVPASKFTVAYTGSMYLDKKNAEPFFVAIKELIDEGKLARENVNIIYAGKDSFYWHDMAAVYKLSELIDDRGVLTSTDAMNVQKDACVNLLLTISSDHQTGILTGKMIEYFEAGNPVLAIVKNQIDPELEILLKELRIGKSFSDLPSDLPGIKEFIFEEYTHWKKTGMNRKAVDVEVLKKKYSIEETMRPLYEKIGIPILPLNPLKGTSDFTF</sequence>
<gene>
    <name evidence="1" type="ORF">IPP15_14055</name>
</gene>
<name>A0A9D7XQX4_9BACT</name>
<proteinExistence type="predicted"/>
<protein>
    <recommendedName>
        <fullName evidence="3">Glycosyltransferase subfamily 4-like N-terminal domain-containing protein</fullName>
    </recommendedName>
</protein>
<dbReference type="Proteomes" id="UP000808337">
    <property type="component" value="Unassembled WGS sequence"/>
</dbReference>
<evidence type="ECO:0000313" key="1">
    <source>
        <dbReference type="EMBL" id="MBK9983486.1"/>
    </source>
</evidence>
<dbReference type="SUPFAM" id="SSF53756">
    <property type="entry name" value="UDP-Glycosyltransferase/glycogen phosphorylase"/>
    <property type="match status" value="1"/>
</dbReference>